<dbReference type="AlphaFoldDB" id="A0AAV7XM74"/>
<feature type="region of interest" description="Disordered" evidence="1">
    <location>
        <begin position="289"/>
        <end position="465"/>
    </location>
</feature>
<feature type="region of interest" description="Disordered" evidence="1">
    <location>
        <begin position="614"/>
        <end position="636"/>
    </location>
</feature>
<name>A0AAV7XM74_9NEOP</name>
<feature type="region of interest" description="Disordered" evidence="1">
    <location>
        <begin position="1"/>
        <end position="167"/>
    </location>
</feature>
<feature type="compositionally biased region" description="Pro residues" evidence="1">
    <location>
        <begin position="79"/>
        <end position="157"/>
    </location>
</feature>
<proteinExistence type="predicted"/>
<protein>
    <recommendedName>
        <fullName evidence="4">Nascent polypeptide-associated complex subunit alpha, muscle-specific form-like</fullName>
    </recommendedName>
</protein>
<feature type="compositionally biased region" description="Basic and acidic residues" evidence="1">
    <location>
        <begin position="453"/>
        <end position="465"/>
    </location>
</feature>
<keyword evidence="3" id="KW-1185">Reference proteome</keyword>
<comment type="caution">
    <text evidence="2">The sequence shown here is derived from an EMBL/GenBank/DDBJ whole genome shotgun (WGS) entry which is preliminary data.</text>
</comment>
<evidence type="ECO:0008006" key="4">
    <source>
        <dbReference type="Google" id="ProtNLM"/>
    </source>
</evidence>
<feature type="region of interest" description="Disordered" evidence="1">
    <location>
        <begin position="487"/>
        <end position="526"/>
    </location>
</feature>
<feature type="compositionally biased region" description="Basic residues" evidence="1">
    <location>
        <begin position="623"/>
        <end position="635"/>
    </location>
</feature>
<evidence type="ECO:0000313" key="3">
    <source>
        <dbReference type="Proteomes" id="UP001075354"/>
    </source>
</evidence>
<dbReference type="Proteomes" id="UP001075354">
    <property type="component" value="Chromosome 6"/>
</dbReference>
<feature type="compositionally biased region" description="Low complexity" evidence="1">
    <location>
        <begin position="305"/>
        <end position="331"/>
    </location>
</feature>
<feature type="compositionally biased region" description="Low complexity" evidence="1">
    <location>
        <begin position="38"/>
        <end position="50"/>
    </location>
</feature>
<feature type="compositionally biased region" description="Low complexity" evidence="1">
    <location>
        <begin position="363"/>
        <end position="375"/>
    </location>
</feature>
<gene>
    <name evidence="2" type="ORF">ONE63_008442</name>
</gene>
<feature type="compositionally biased region" description="Low complexity" evidence="1">
    <location>
        <begin position="383"/>
        <end position="433"/>
    </location>
</feature>
<dbReference type="PRINTS" id="PR01217">
    <property type="entry name" value="PRICHEXTENSN"/>
</dbReference>
<feature type="compositionally biased region" description="Basic and acidic residues" evidence="1">
    <location>
        <begin position="289"/>
        <end position="304"/>
    </location>
</feature>
<dbReference type="EMBL" id="JAPTSV010000006">
    <property type="protein sequence ID" value="KAJ1526887.1"/>
    <property type="molecule type" value="Genomic_DNA"/>
</dbReference>
<evidence type="ECO:0000313" key="2">
    <source>
        <dbReference type="EMBL" id="KAJ1526887.1"/>
    </source>
</evidence>
<evidence type="ECO:0000256" key="1">
    <source>
        <dbReference type="SAM" id="MobiDB-lite"/>
    </source>
</evidence>
<accession>A0AAV7XM74</accession>
<sequence length="662" mass="69985">MSRPCRESGATRPQAPRHVGPPPSGSRRPSPPRHPLSRRCGGPSASGSRRPSPPRRPPSRHGGAPPPPRRPPSRHDRGPSPPGLRGLPPPARRAPPPPPARSAPGPVKPSKPPPPASKGPPPPATKRPPPPAAKRPPPPATKRPPPVATKRPAPPPSTGGITKLERRRERNRLLMEAEQEKIRHPARAADRKRILWFAGQSWHGCANCASYETLMAPEALRAWVVRAALDLGIADAKLCAPSPELPHPLLWQTPDCVDFPDFFNRVKGHAISQRLPLVEGMEWWMERAKTESEGPDAKRRREDTASTTASASSATTTTGSGSTRSAAAPAGPILAESPASPKLPTDRGSGLAPRHAGSAEPARSSTSYSRSSSTSATCVLSADSSPSSPSPMTDMDTPLSPEPQEAPEAPSTSSRDTATPTTPALTTPDLPLACCDELLPSAPPLRTRLSSARSEDTWEWDPERPLVHNGCCFPGASSAGCCQADAGAGGLSTDTSPADPAAAGESRTPTTTGPGFEPGGDEAAPAGSRVELIPEDDDSVTCLGDVVRGAGERTVNVVIGKVEEAEGSSLGFQLRKVLEASPSSSGSENIYKDCDQQAQLPPDRLSEDTVAVTPMESENEPPHHHHRANRPKKRARCNDVNVLRSKLINIMRDTKLKVLPST</sequence>
<organism evidence="2 3">
    <name type="scientific">Megalurothrips usitatus</name>
    <name type="common">bean blossom thrips</name>
    <dbReference type="NCBI Taxonomy" id="439358"/>
    <lineage>
        <taxon>Eukaryota</taxon>
        <taxon>Metazoa</taxon>
        <taxon>Ecdysozoa</taxon>
        <taxon>Arthropoda</taxon>
        <taxon>Hexapoda</taxon>
        <taxon>Insecta</taxon>
        <taxon>Pterygota</taxon>
        <taxon>Neoptera</taxon>
        <taxon>Paraneoptera</taxon>
        <taxon>Thysanoptera</taxon>
        <taxon>Terebrantia</taxon>
        <taxon>Thripoidea</taxon>
        <taxon>Thripidae</taxon>
        <taxon>Megalurothrips</taxon>
    </lineage>
</organism>
<reference evidence="2" key="1">
    <citation type="submission" date="2022-12" db="EMBL/GenBank/DDBJ databases">
        <title>Chromosome-level genome assembly of the bean flower thrips Megalurothrips usitatus.</title>
        <authorList>
            <person name="Ma L."/>
            <person name="Liu Q."/>
            <person name="Li H."/>
            <person name="Cai W."/>
        </authorList>
    </citation>
    <scope>NUCLEOTIDE SEQUENCE</scope>
    <source>
        <strain evidence="2">Cailab_2022a</strain>
    </source>
</reference>